<accession>A0ABW0VED7</accession>
<feature type="domain" description="SH3b" evidence="2">
    <location>
        <begin position="52"/>
        <end position="112"/>
    </location>
</feature>
<reference evidence="4" key="1">
    <citation type="journal article" date="2019" name="Int. J. Syst. Evol. Microbiol.">
        <title>The Global Catalogue of Microorganisms (GCM) 10K type strain sequencing project: providing services to taxonomists for standard genome sequencing and annotation.</title>
        <authorList>
            <consortium name="The Broad Institute Genomics Platform"/>
            <consortium name="The Broad Institute Genome Sequencing Center for Infectious Disease"/>
            <person name="Wu L."/>
            <person name="Ma J."/>
        </authorList>
    </citation>
    <scope>NUCLEOTIDE SEQUENCE [LARGE SCALE GENOMIC DNA]</scope>
    <source>
        <strain evidence="4">CGMCC 4.1622</strain>
    </source>
</reference>
<evidence type="ECO:0000313" key="4">
    <source>
        <dbReference type="Proteomes" id="UP001596066"/>
    </source>
</evidence>
<sequence length="116" mass="12239">MSIRTRATAVGLTASILLGGAVALAPAANAVGSSACNIKDAKPGGVWETSTSNVNLRSGPGTNYSSKGQLGKGTDFTYHCTYKTRDGKGLWYYGTVRQGVHKGVKGWVFWQYAHLA</sequence>
<dbReference type="Pfam" id="PF08239">
    <property type="entry name" value="SH3_3"/>
    <property type="match status" value="1"/>
</dbReference>
<dbReference type="EMBL" id="JBHSOC010000027">
    <property type="protein sequence ID" value="MFC5643119.1"/>
    <property type="molecule type" value="Genomic_DNA"/>
</dbReference>
<keyword evidence="4" id="KW-1185">Reference proteome</keyword>
<evidence type="ECO:0000256" key="1">
    <source>
        <dbReference type="SAM" id="SignalP"/>
    </source>
</evidence>
<name>A0ABW0VED7_9ACTN</name>
<gene>
    <name evidence="3" type="ORF">ACFPZF_17355</name>
</gene>
<dbReference type="Proteomes" id="UP001596066">
    <property type="component" value="Unassembled WGS sequence"/>
</dbReference>
<comment type="caution">
    <text evidence="3">The sequence shown here is derived from an EMBL/GenBank/DDBJ whole genome shotgun (WGS) entry which is preliminary data.</text>
</comment>
<dbReference type="RefSeq" id="WP_380198490.1">
    <property type="nucleotide sequence ID" value="NZ_JBHSOC010000027.1"/>
</dbReference>
<evidence type="ECO:0000313" key="3">
    <source>
        <dbReference type="EMBL" id="MFC5643119.1"/>
    </source>
</evidence>
<evidence type="ECO:0000259" key="2">
    <source>
        <dbReference type="Pfam" id="PF08239"/>
    </source>
</evidence>
<protein>
    <submittedName>
        <fullName evidence="3">SH3 domain-containing protein</fullName>
    </submittedName>
</protein>
<proteinExistence type="predicted"/>
<feature type="chain" id="PRO_5046399745" evidence="1">
    <location>
        <begin position="31"/>
        <end position="116"/>
    </location>
</feature>
<keyword evidence="1" id="KW-0732">Signal</keyword>
<dbReference type="InterPro" id="IPR003646">
    <property type="entry name" value="SH3-like_bac-type"/>
</dbReference>
<organism evidence="3 4">
    <name type="scientific">Kitasatospora cinereorecta</name>
    <dbReference type="NCBI Taxonomy" id="285560"/>
    <lineage>
        <taxon>Bacteria</taxon>
        <taxon>Bacillati</taxon>
        <taxon>Actinomycetota</taxon>
        <taxon>Actinomycetes</taxon>
        <taxon>Kitasatosporales</taxon>
        <taxon>Streptomycetaceae</taxon>
        <taxon>Kitasatospora</taxon>
    </lineage>
</organism>
<dbReference type="Gene3D" id="2.30.30.40">
    <property type="entry name" value="SH3 Domains"/>
    <property type="match status" value="1"/>
</dbReference>
<feature type="signal peptide" evidence="1">
    <location>
        <begin position="1"/>
        <end position="30"/>
    </location>
</feature>